<evidence type="ECO:0000259" key="7">
    <source>
        <dbReference type="PROSITE" id="PS50102"/>
    </source>
</evidence>
<feature type="region of interest" description="Disordered" evidence="6">
    <location>
        <begin position="322"/>
        <end position="362"/>
    </location>
</feature>
<name>A0A913YGR6_EXADI</name>
<dbReference type="Pfam" id="PF00076">
    <property type="entry name" value="RRM_1"/>
    <property type="match status" value="2"/>
</dbReference>
<accession>A0A913YGR6</accession>
<evidence type="ECO:0000313" key="9">
    <source>
        <dbReference type="Proteomes" id="UP000887567"/>
    </source>
</evidence>
<feature type="domain" description="RRM" evidence="7">
    <location>
        <begin position="14"/>
        <end position="105"/>
    </location>
</feature>
<evidence type="ECO:0000256" key="3">
    <source>
        <dbReference type="ARBA" id="ARBA00022737"/>
    </source>
</evidence>
<dbReference type="PANTHER" id="PTHR48032:SF18">
    <property type="entry name" value="RRM DOMAIN-CONTAINING PROTEIN"/>
    <property type="match status" value="1"/>
</dbReference>
<evidence type="ECO:0000256" key="4">
    <source>
        <dbReference type="ARBA" id="ARBA00022884"/>
    </source>
</evidence>
<keyword evidence="3" id="KW-0677">Repeat</keyword>
<keyword evidence="9" id="KW-1185">Reference proteome</keyword>
<evidence type="ECO:0000256" key="1">
    <source>
        <dbReference type="ARBA" id="ARBA00004496"/>
    </source>
</evidence>
<dbReference type="OMA" id="SSENCQM"/>
<organism evidence="8 9">
    <name type="scientific">Exaiptasia diaphana</name>
    <name type="common">Tropical sea anemone</name>
    <name type="synonym">Aiptasia pulchella</name>
    <dbReference type="NCBI Taxonomy" id="2652724"/>
    <lineage>
        <taxon>Eukaryota</taxon>
        <taxon>Metazoa</taxon>
        <taxon>Cnidaria</taxon>
        <taxon>Anthozoa</taxon>
        <taxon>Hexacorallia</taxon>
        <taxon>Actiniaria</taxon>
        <taxon>Aiptasiidae</taxon>
        <taxon>Exaiptasia</taxon>
    </lineage>
</organism>
<dbReference type="PROSITE" id="PS50102">
    <property type="entry name" value="RRM"/>
    <property type="match status" value="2"/>
</dbReference>
<dbReference type="GeneID" id="110237018"/>
<reference evidence="8" key="1">
    <citation type="submission" date="2022-11" db="UniProtKB">
        <authorList>
            <consortium name="EnsemblMetazoa"/>
        </authorList>
    </citation>
    <scope>IDENTIFICATION</scope>
</reference>
<dbReference type="CDD" id="cd12325">
    <property type="entry name" value="RRM1_hnRNPA_hnRNPD_like"/>
    <property type="match status" value="1"/>
</dbReference>
<dbReference type="AlphaFoldDB" id="A0A913YGR6"/>
<dbReference type="KEGG" id="epa:110237018"/>
<comment type="subcellular location">
    <subcellularLocation>
        <location evidence="1">Cytoplasm</location>
    </subcellularLocation>
</comment>
<dbReference type="InterPro" id="IPR035979">
    <property type="entry name" value="RBD_domain_sf"/>
</dbReference>
<evidence type="ECO:0000313" key="8">
    <source>
        <dbReference type="EnsemblMetazoa" id="XP_028514264.1"/>
    </source>
</evidence>
<dbReference type="OrthoDB" id="1875751at2759"/>
<dbReference type="EnsemblMetazoa" id="XM_028658463.1">
    <property type="protein sequence ID" value="XP_028514264.1"/>
    <property type="gene ID" value="LOC110237018"/>
</dbReference>
<evidence type="ECO:0000256" key="2">
    <source>
        <dbReference type="ARBA" id="ARBA00022490"/>
    </source>
</evidence>
<dbReference type="GO" id="GO:0006417">
    <property type="term" value="P:regulation of translation"/>
    <property type="evidence" value="ECO:0007669"/>
    <property type="project" value="TreeGrafter"/>
</dbReference>
<dbReference type="FunFam" id="3.30.70.330:FF:000025">
    <property type="entry name" value="RNA-binding protein Musashi homolog 2 isoform X1"/>
    <property type="match status" value="1"/>
</dbReference>
<feature type="region of interest" description="Disordered" evidence="6">
    <location>
        <begin position="84"/>
        <end position="103"/>
    </location>
</feature>
<protein>
    <recommendedName>
        <fullName evidence="7">RRM domain-containing protein</fullName>
    </recommendedName>
</protein>
<dbReference type="InterPro" id="IPR000504">
    <property type="entry name" value="RRM_dom"/>
</dbReference>
<dbReference type="Gene3D" id="3.30.70.330">
    <property type="match status" value="2"/>
</dbReference>
<evidence type="ECO:0000256" key="6">
    <source>
        <dbReference type="SAM" id="MobiDB-lite"/>
    </source>
</evidence>
<dbReference type="Proteomes" id="UP000887567">
    <property type="component" value="Unplaced"/>
</dbReference>
<feature type="compositionally biased region" description="Low complexity" evidence="6">
    <location>
        <begin position="330"/>
        <end position="356"/>
    </location>
</feature>
<dbReference type="InterPro" id="IPR012677">
    <property type="entry name" value="Nucleotide-bd_a/b_plait_sf"/>
</dbReference>
<feature type="domain" description="RRM" evidence="7">
    <location>
        <begin position="110"/>
        <end position="187"/>
    </location>
</feature>
<feature type="compositionally biased region" description="Gly residues" evidence="6">
    <location>
        <begin position="408"/>
        <end position="432"/>
    </location>
</feature>
<dbReference type="GO" id="GO:0005737">
    <property type="term" value="C:cytoplasm"/>
    <property type="evidence" value="ECO:0007669"/>
    <property type="project" value="UniProtKB-SubCell"/>
</dbReference>
<dbReference type="GO" id="GO:0003729">
    <property type="term" value="F:mRNA binding"/>
    <property type="evidence" value="ECO:0007669"/>
    <property type="project" value="TreeGrafter"/>
</dbReference>
<dbReference type="RefSeq" id="XP_028514264.1">
    <property type="nucleotide sequence ID" value="XM_028658463.1"/>
</dbReference>
<dbReference type="SMART" id="SM00360">
    <property type="entry name" value="RRM"/>
    <property type="match status" value="2"/>
</dbReference>
<keyword evidence="2" id="KW-0963">Cytoplasm</keyword>
<sequence>MPIMKGNVKGDDIGKIFVGGLALQTDNDGLKGYFEKYGQVTDCVLMTDQHTKTSRGFGFVTFRDPETVQKVCAEKVHILDNKKIDPKPAVPRGSGQAVQQSMQKGGSNDCKVFIGGIAHDTTEEDIMQYFNEFCACTHVQLISDKQTGKPRGFGFVTFQTKEDVGKAVQEHFHQINGKTVEVKKAEHKANAYKAGGQNNLLATPPVHSMQNNMGRGQYGQQVYMSGYGQQPGGMQGMGRGGYNAYGGYGAVGGAAGFNYGAPQAQGYGAGMSMGGAAPGAGGYPQAAYPSNPQMSSYGTGAGREPAAPGYGAPGYGNNYPAPGAMPPGAPTAGAQDYGQGMPPSSLSGPGSGMPSHGDGGVDYTPSYSAYGLGSYQQQDSQYGPARGSFGAEAGYSPYPSGESYGNAGGGGGAYGAAGGGAESFGRGSGGAARGFHPYGR</sequence>
<feature type="region of interest" description="Disordered" evidence="6">
    <location>
        <begin position="408"/>
        <end position="440"/>
    </location>
</feature>
<proteinExistence type="predicted"/>
<dbReference type="SUPFAM" id="SSF54928">
    <property type="entry name" value="RNA-binding domain, RBD"/>
    <property type="match status" value="2"/>
</dbReference>
<keyword evidence="4 5" id="KW-0694">RNA-binding</keyword>
<evidence type="ECO:0000256" key="5">
    <source>
        <dbReference type="PROSITE-ProRule" id="PRU00176"/>
    </source>
</evidence>
<dbReference type="PANTHER" id="PTHR48032">
    <property type="entry name" value="RNA-BINDING PROTEIN MUSASHI HOMOLOG RBP6"/>
    <property type="match status" value="1"/>
</dbReference>